<keyword evidence="2" id="KW-0472">Membrane</keyword>
<accession>A0ABW0EP04</accession>
<feature type="transmembrane region" description="Helical" evidence="2">
    <location>
        <begin position="195"/>
        <end position="218"/>
    </location>
</feature>
<proteinExistence type="predicted"/>
<organism evidence="3 4">
    <name type="scientific">Actinokineospora guangxiensis</name>
    <dbReference type="NCBI Taxonomy" id="1490288"/>
    <lineage>
        <taxon>Bacteria</taxon>
        <taxon>Bacillati</taxon>
        <taxon>Actinomycetota</taxon>
        <taxon>Actinomycetes</taxon>
        <taxon>Pseudonocardiales</taxon>
        <taxon>Pseudonocardiaceae</taxon>
        <taxon>Actinokineospora</taxon>
    </lineage>
</organism>
<feature type="compositionally biased region" description="Basic and acidic residues" evidence="1">
    <location>
        <begin position="58"/>
        <end position="78"/>
    </location>
</feature>
<keyword evidence="2" id="KW-0812">Transmembrane</keyword>
<reference evidence="4" key="1">
    <citation type="journal article" date="2019" name="Int. J. Syst. Evol. Microbiol.">
        <title>The Global Catalogue of Microorganisms (GCM) 10K type strain sequencing project: providing services to taxonomists for standard genome sequencing and annotation.</title>
        <authorList>
            <consortium name="The Broad Institute Genomics Platform"/>
            <consortium name="The Broad Institute Genome Sequencing Center for Infectious Disease"/>
            <person name="Wu L."/>
            <person name="Ma J."/>
        </authorList>
    </citation>
    <scope>NUCLEOTIDE SEQUENCE [LARGE SCALE GENOMIC DNA]</scope>
    <source>
        <strain evidence="4">CCUG 59778</strain>
    </source>
</reference>
<keyword evidence="2" id="KW-1133">Transmembrane helix</keyword>
<feature type="compositionally biased region" description="Basic and acidic residues" evidence="1">
    <location>
        <begin position="1"/>
        <end position="10"/>
    </location>
</feature>
<feature type="transmembrane region" description="Helical" evidence="2">
    <location>
        <begin position="135"/>
        <end position="157"/>
    </location>
</feature>
<gene>
    <name evidence="3" type="ORF">ACFPM7_18575</name>
</gene>
<feature type="region of interest" description="Disordered" evidence="1">
    <location>
        <begin position="1"/>
        <end position="82"/>
    </location>
</feature>
<keyword evidence="4" id="KW-1185">Reference proteome</keyword>
<dbReference type="Proteomes" id="UP001596157">
    <property type="component" value="Unassembled WGS sequence"/>
</dbReference>
<protein>
    <submittedName>
        <fullName evidence="3">Uncharacterized protein</fullName>
    </submittedName>
</protein>
<feature type="transmembrane region" description="Helical" evidence="2">
    <location>
        <begin position="86"/>
        <end position="111"/>
    </location>
</feature>
<feature type="transmembrane region" description="Helical" evidence="2">
    <location>
        <begin position="230"/>
        <end position="252"/>
    </location>
</feature>
<dbReference type="EMBL" id="JBHSKF010000009">
    <property type="protein sequence ID" value="MFC5289059.1"/>
    <property type="molecule type" value="Genomic_DNA"/>
</dbReference>
<evidence type="ECO:0000313" key="4">
    <source>
        <dbReference type="Proteomes" id="UP001596157"/>
    </source>
</evidence>
<sequence>MSQPPRDPHRSGQSPYQGQPGWNPPSQQPYDDPYGYRQQPRYYPDQRGQARRPQPAPQRHDERQADRRLSEHRQAEHRPRSRGRRVVGAGLVLAVLGALVLLVSATLLPWVDGELSLATLWDRVRDIPSMGFGDWYVAIAGYPLVALGILLSFAAVLESAVMKVIWVALTVLGLGYIAFQYGIGPLTGLVGDSGGFSLAETAIAAGALTAAVVVLFLLKSAVGMFRRIAGLILLGLSGVHISAIVDLVGANGFGELSVGAYGPALGYLLAGAAAFVSPARLVPGR</sequence>
<feature type="compositionally biased region" description="Low complexity" evidence="1">
    <location>
        <begin position="32"/>
        <end position="47"/>
    </location>
</feature>
<comment type="caution">
    <text evidence="3">The sequence shown here is derived from an EMBL/GenBank/DDBJ whole genome shotgun (WGS) entry which is preliminary data.</text>
</comment>
<evidence type="ECO:0000256" key="1">
    <source>
        <dbReference type="SAM" id="MobiDB-lite"/>
    </source>
</evidence>
<feature type="transmembrane region" description="Helical" evidence="2">
    <location>
        <begin position="164"/>
        <end position="183"/>
    </location>
</feature>
<name>A0ABW0EP04_9PSEU</name>
<dbReference type="RefSeq" id="WP_378248904.1">
    <property type="nucleotide sequence ID" value="NZ_JBHSKF010000009.1"/>
</dbReference>
<evidence type="ECO:0000313" key="3">
    <source>
        <dbReference type="EMBL" id="MFC5289059.1"/>
    </source>
</evidence>
<feature type="transmembrane region" description="Helical" evidence="2">
    <location>
        <begin position="264"/>
        <end position="282"/>
    </location>
</feature>
<evidence type="ECO:0000256" key="2">
    <source>
        <dbReference type="SAM" id="Phobius"/>
    </source>
</evidence>